<feature type="domain" description="SLH" evidence="2">
    <location>
        <begin position="86"/>
        <end position="141"/>
    </location>
</feature>
<dbReference type="AlphaFoldDB" id="A0A133PJ97"/>
<organism evidence="3">
    <name type="scientific">Peptoniphilus harei</name>
    <dbReference type="NCBI Taxonomy" id="54005"/>
    <lineage>
        <taxon>Bacteria</taxon>
        <taxon>Bacillati</taxon>
        <taxon>Bacillota</taxon>
        <taxon>Tissierellia</taxon>
        <taxon>Tissierellales</taxon>
        <taxon>Peptoniphilaceae</taxon>
        <taxon>Peptoniphilus</taxon>
    </lineage>
</organism>
<reference evidence="3 4" key="1">
    <citation type="submission" date="2016-01" db="EMBL/GenBank/DDBJ databases">
        <authorList>
            <person name="Oliw E.H."/>
        </authorList>
    </citation>
    <scope>NUCLEOTIDE SEQUENCE [LARGE SCALE GENOMIC DNA]</scope>
    <source>
        <strain evidence="3 4">CMW7756A</strain>
    </source>
</reference>
<comment type="caution">
    <text evidence="3">The sequence shown here is derived from an EMBL/GenBank/DDBJ whole genome shotgun (WGS) entry which is preliminary data.</text>
</comment>
<evidence type="ECO:0000256" key="1">
    <source>
        <dbReference type="SAM" id="SignalP"/>
    </source>
</evidence>
<evidence type="ECO:0000313" key="4">
    <source>
        <dbReference type="Proteomes" id="UP000070174"/>
    </source>
</evidence>
<feature type="chain" id="PRO_5007458305" description="SLH domain-containing protein" evidence="1">
    <location>
        <begin position="25"/>
        <end position="220"/>
    </location>
</feature>
<dbReference type="EMBL" id="LRQE01000041">
    <property type="protein sequence ID" value="KXA28636.1"/>
    <property type="molecule type" value="Genomic_DNA"/>
</dbReference>
<feature type="domain" description="SLH" evidence="2">
    <location>
        <begin position="22"/>
        <end position="85"/>
    </location>
</feature>
<dbReference type="PANTHER" id="PTHR43308">
    <property type="entry name" value="OUTER MEMBRANE PROTEIN ALPHA-RELATED"/>
    <property type="match status" value="1"/>
</dbReference>
<dbReference type="PATRIC" id="fig|54005.3.peg.1596"/>
<sequence>MKIFKKTSLIIISSALILTSTVSARTFRDTRGHWAEASVDFITDKKIMSGYQDGTFKPNENMSRAEFYATVNSLVGYDKTYTVTFSDVSTSDWFYNDVAKGIKAGYITPTTGRLNPNREITREEVAEILGYVYSLSPREASTNEFGDRARISPSARGYVGALVDAGILRGYSDGNFYPARSIRRSEAATLFRSMISNYNYPQKKALNNSKIKFGGRDLYE</sequence>
<gene>
    <name evidence="3" type="ORF">HMPREF3229_01632</name>
</gene>
<dbReference type="PROSITE" id="PS51272">
    <property type="entry name" value="SLH"/>
    <property type="match status" value="3"/>
</dbReference>
<proteinExistence type="predicted"/>
<accession>A0A133PJ97</accession>
<keyword evidence="1" id="KW-0732">Signal</keyword>
<feature type="domain" description="SLH" evidence="2">
    <location>
        <begin position="142"/>
        <end position="205"/>
    </location>
</feature>
<name>A0A133PJ97_9FIRM</name>
<dbReference type="Proteomes" id="UP000070174">
    <property type="component" value="Unassembled WGS sequence"/>
</dbReference>
<evidence type="ECO:0000313" key="3">
    <source>
        <dbReference type="EMBL" id="KXA28636.1"/>
    </source>
</evidence>
<dbReference type="Pfam" id="PF00395">
    <property type="entry name" value="SLH"/>
    <property type="match status" value="3"/>
</dbReference>
<dbReference type="PANTHER" id="PTHR43308:SF5">
    <property type="entry name" value="S-LAYER PROTEIN _ PEPTIDOGLYCAN ENDO-BETA-N-ACETYLGLUCOSAMINIDASE"/>
    <property type="match status" value="1"/>
</dbReference>
<dbReference type="RefSeq" id="WP_005955532.1">
    <property type="nucleotide sequence ID" value="NZ_JASORO010000001.1"/>
</dbReference>
<dbReference type="InterPro" id="IPR051465">
    <property type="entry name" value="Cell_Envelope_Struct_Comp"/>
</dbReference>
<feature type="signal peptide" evidence="1">
    <location>
        <begin position="1"/>
        <end position="24"/>
    </location>
</feature>
<protein>
    <recommendedName>
        <fullName evidence="2">SLH domain-containing protein</fullName>
    </recommendedName>
</protein>
<dbReference type="InterPro" id="IPR001119">
    <property type="entry name" value="SLH_dom"/>
</dbReference>
<evidence type="ECO:0000259" key="2">
    <source>
        <dbReference type="PROSITE" id="PS51272"/>
    </source>
</evidence>